<dbReference type="CDD" id="cd15841">
    <property type="entry name" value="SNARE_Qc"/>
    <property type="match status" value="1"/>
</dbReference>
<dbReference type="InterPro" id="IPR000727">
    <property type="entry name" value="T_SNARE_dom"/>
</dbReference>
<accession>A0A2V3IHW3</accession>
<dbReference type="Proteomes" id="UP000247409">
    <property type="component" value="Unassembled WGS sequence"/>
</dbReference>
<dbReference type="EMBL" id="NBIV01000203">
    <property type="protein sequence ID" value="PXF41684.1"/>
    <property type="molecule type" value="Genomic_DNA"/>
</dbReference>
<feature type="domain" description="T-SNARE coiled-coil homology" evidence="7">
    <location>
        <begin position="30"/>
        <end position="92"/>
    </location>
</feature>
<keyword evidence="3 6" id="KW-0812">Transmembrane</keyword>
<gene>
    <name evidence="8" type="ORF">BWQ96_08605</name>
</gene>
<dbReference type="GO" id="GO:0012505">
    <property type="term" value="C:endomembrane system"/>
    <property type="evidence" value="ECO:0007669"/>
    <property type="project" value="UniProtKB-ARBA"/>
</dbReference>
<sequence>MSASSSRSLLFGNASGGGVAASVAGAASAEATESANDAAINHLASSTTSIKHVALTIEQSVTSQNATLSSLDKRFNAAQASIVDTTHRLRRAIRSKPLPIFLSALSLALALAFLRAFFSSR</sequence>
<reference evidence="8 9" key="1">
    <citation type="journal article" date="2018" name="Mol. Biol. Evol.">
        <title>Analysis of the draft genome of the red seaweed Gracilariopsis chorda provides insights into genome size evolution in Rhodophyta.</title>
        <authorList>
            <person name="Lee J."/>
            <person name="Yang E.C."/>
            <person name="Graf L."/>
            <person name="Yang J.H."/>
            <person name="Qiu H."/>
            <person name="Zel Zion U."/>
            <person name="Chan C.X."/>
            <person name="Stephens T.G."/>
            <person name="Weber A.P.M."/>
            <person name="Boo G.H."/>
            <person name="Boo S.M."/>
            <person name="Kim K.M."/>
            <person name="Shin Y."/>
            <person name="Jung M."/>
            <person name="Lee S.J."/>
            <person name="Yim H.S."/>
            <person name="Lee J.H."/>
            <person name="Bhattacharya D."/>
            <person name="Yoon H.S."/>
        </authorList>
    </citation>
    <scope>NUCLEOTIDE SEQUENCE [LARGE SCALE GENOMIC DNA]</scope>
    <source>
        <strain evidence="8 9">SKKU-2015</strain>
        <tissue evidence="8">Whole body</tissue>
    </source>
</reference>
<keyword evidence="4 6" id="KW-1133">Transmembrane helix</keyword>
<comment type="caution">
    <text evidence="8">The sequence shown here is derived from an EMBL/GenBank/DDBJ whole genome shotgun (WGS) entry which is preliminary data.</text>
</comment>
<dbReference type="SUPFAM" id="SSF58038">
    <property type="entry name" value="SNARE fusion complex"/>
    <property type="match status" value="1"/>
</dbReference>
<name>A0A2V3IHW3_9FLOR</name>
<keyword evidence="9" id="KW-1185">Reference proteome</keyword>
<proteinExistence type="predicted"/>
<evidence type="ECO:0000313" key="9">
    <source>
        <dbReference type="Proteomes" id="UP000247409"/>
    </source>
</evidence>
<evidence type="ECO:0000256" key="5">
    <source>
        <dbReference type="ARBA" id="ARBA00023136"/>
    </source>
</evidence>
<organism evidence="8 9">
    <name type="scientific">Gracilariopsis chorda</name>
    <dbReference type="NCBI Taxonomy" id="448386"/>
    <lineage>
        <taxon>Eukaryota</taxon>
        <taxon>Rhodophyta</taxon>
        <taxon>Florideophyceae</taxon>
        <taxon>Rhodymeniophycidae</taxon>
        <taxon>Gracilariales</taxon>
        <taxon>Gracilariaceae</taxon>
        <taxon>Gracilariopsis</taxon>
    </lineage>
</organism>
<evidence type="ECO:0000256" key="2">
    <source>
        <dbReference type="ARBA" id="ARBA00022448"/>
    </source>
</evidence>
<evidence type="ECO:0000256" key="6">
    <source>
        <dbReference type="SAM" id="Phobius"/>
    </source>
</evidence>
<dbReference type="AlphaFoldDB" id="A0A2V3IHW3"/>
<evidence type="ECO:0000256" key="4">
    <source>
        <dbReference type="ARBA" id="ARBA00022989"/>
    </source>
</evidence>
<evidence type="ECO:0000256" key="3">
    <source>
        <dbReference type="ARBA" id="ARBA00022692"/>
    </source>
</evidence>
<keyword evidence="5 6" id="KW-0472">Membrane</keyword>
<dbReference type="GO" id="GO:0016020">
    <property type="term" value="C:membrane"/>
    <property type="evidence" value="ECO:0007669"/>
    <property type="project" value="UniProtKB-SubCell"/>
</dbReference>
<evidence type="ECO:0000256" key="1">
    <source>
        <dbReference type="ARBA" id="ARBA00004167"/>
    </source>
</evidence>
<feature type="transmembrane region" description="Helical" evidence="6">
    <location>
        <begin position="98"/>
        <end position="118"/>
    </location>
</feature>
<dbReference type="PROSITE" id="PS50192">
    <property type="entry name" value="T_SNARE"/>
    <property type="match status" value="1"/>
</dbReference>
<dbReference type="Gene3D" id="1.20.5.110">
    <property type="match status" value="1"/>
</dbReference>
<protein>
    <recommendedName>
        <fullName evidence="7">t-SNARE coiled-coil homology domain-containing protein</fullName>
    </recommendedName>
</protein>
<comment type="subcellular location">
    <subcellularLocation>
        <location evidence="1">Membrane</location>
        <topology evidence="1">Single-pass membrane protein</topology>
    </subcellularLocation>
</comment>
<evidence type="ECO:0000313" key="8">
    <source>
        <dbReference type="EMBL" id="PXF41684.1"/>
    </source>
</evidence>
<dbReference type="GO" id="GO:0005737">
    <property type="term" value="C:cytoplasm"/>
    <property type="evidence" value="ECO:0007669"/>
    <property type="project" value="UniProtKB-ARBA"/>
</dbReference>
<evidence type="ECO:0000259" key="7">
    <source>
        <dbReference type="PROSITE" id="PS50192"/>
    </source>
</evidence>
<keyword evidence="2" id="KW-0813">Transport</keyword>
<dbReference type="PANTHER" id="PTHR12791">
    <property type="entry name" value="GOLGI SNARE BET1-RELATED"/>
    <property type="match status" value="1"/>
</dbReference>